<dbReference type="InterPro" id="IPR027417">
    <property type="entry name" value="P-loop_NTPase"/>
</dbReference>
<dbReference type="STRING" id="523791.Kkor_0035"/>
<dbReference type="AlphaFoldDB" id="C7R626"/>
<dbReference type="KEGG" id="kko:Kkor_0035"/>
<protein>
    <submittedName>
        <fullName evidence="1">TniB family protein</fullName>
    </submittedName>
</protein>
<evidence type="ECO:0000313" key="2">
    <source>
        <dbReference type="Proteomes" id="UP000001231"/>
    </source>
</evidence>
<keyword evidence="2" id="KW-1185">Reference proteome</keyword>
<dbReference type="PANTHER" id="PTHR35894">
    <property type="entry name" value="GENERAL SECRETION PATHWAY PROTEIN A-RELATED"/>
    <property type="match status" value="1"/>
</dbReference>
<proteinExistence type="predicted"/>
<dbReference type="SUPFAM" id="SSF52540">
    <property type="entry name" value="P-loop containing nucleoside triphosphate hydrolases"/>
    <property type="match status" value="1"/>
</dbReference>
<dbReference type="Gene3D" id="3.40.50.300">
    <property type="entry name" value="P-loop containing nucleotide triphosphate hydrolases"/>
    <property type="match status" value="1"/>
</dbReference>
<reference evidence="1 2" key="1">
    <citation type="journal article" date="2009" name="Stand. Genomic Sci.">
        <title>Complete genome sequence of Kangiella koreensis type strain (SW-125).</title>
        <authorList>
            <person name="Han C."/>
            <person name="Sikorski J."/>
            <person name="Lapidus A."/>
            <person name="Nolan M."/>
            <person name="Glavina Del Rio T."/>
            <person name="Tice H."/>
            <person name="Cheng J.F."/>
            <person name="Lucas S."/>
            <person name="Chen F."/>
            <person name="Copeland A."/>
            <person name="Ivanova N."/>
            <person name="Mavromatis K."/>
            <person name="Ovchinnikova G."/>
            <person name="Pati A."/>
            <person name="Bruce D."/>
            <person name="Goodwin L."/>
            <person name="Pitluck S."/>
            <person name="Chen A."/>
            <person name="Palaniappan K."/>
            <person name="Land M."/>
            <person name="Hauser L."/>
            <person name="Chang Y.J."/>
            <person name="Jeffries C.D."/>
            <person name="Chain P."/>
            <person name="Saunders E."/>
            <person name="Brettin T."/>
            <person name="Goker M."/>
            <person name="Tindall B.J."/>
            <person name="Bristow J."/>
            <person name="Eisen J.A."/>
            <person name="Markowitz V."/>
            <person name="Hugenholtz P."/>
            <person name="Kyrpides N.C."/>
            <person name="Klenk H.P."/>
            <person name="Detter J.C."/>
        </authorList>
    </citation>
    <scope>NUCLEOTIDE SEQUENCE [LARGE SCALE GENOMIC DNA]</scope>
    <source>
        <strain evidence="2">DSM 16069 / KCTC 12182 / SW-125</strain>
    </source>
</reference>
<sequence>MNDISMTERNVTRINKLKEDKWIGYTQATLILEKLEDLMFHPKVHRMPNMVILGETNNGKTSVIKRFLKRHPIINDSFEDATQVPVVSIEMPPEANQDSIYISILRELYVPFQRNARKDEKFNQIKSIVERLNIRMLMIDEFHTLLDNNVLRQTQVLNTIKYLGNSLQIPIVAAGTKEAHRALLSDSQLSNRFKPYELSRWKLDIEFRKLLKSFEKLIDLDKPSNLDQRDLAIEIMNMSEGWIGEIAEIIKSAAINAIKDGTEQITLDGLKKLHWITPTRRRQL</sequence>
<accession>C7R626</accession>
<dbReference type="PANTHER" id="PTHR35894:SF1">
    <property type="entry name" value="PHOSPHORIBULOKINASE _ URIDINE KINASE FAMILY"/>
    <property type="match status" value="1"/>
</dbReference>
<dbReference type="InterPro" id="IPR052026">
    <property type="entry name" value="ExeA_AAA_ATPase_DNA-bind"/>
</dbReference>
<dbReference type="eggNOG" id="COG2842">
    <property type="taxonomic scope" value="Bacteria"/>
</dbReference>
<gene>
    <name evidence="1" type="ordered locus">Kkor_0035</name>
</gene>
<dbReference type="EMBL" id="CP001707">
    <property type="protein sequence ID" value="ACV25457.1"/>
    <property type="molecule type" value="Genomic_DNA"/>
</dbReference>
<dbReference type="InterPro" id="IPR008868">
    <property type="entry name" value="TniB"/>
</dbReference>
<evidence type="ECO:0000313" key="1">
    <source>
        <dbReference type="EMBL" id="ACV25457.1"/>
    </source>
</evidence>
<dbReference type="Proteomes" id="UP000001231">
    <property type="component" value="Chromosome"/>
</dbReference>
<organism evidence="1 2">
    <name type="scientific">Kangiella koreensis (strain DSM 16069 / JCM 12317 / KCTC 12182 / SW-125)</name>
    <dbReference type="NCBI Taxonomy" id="523791"/>
    <lineage>
        <taxon>Bacteria</taxon>
        <taxon>Pseudomonadati</taxon>
        <taxon>Pseudomonadota</taxon>
        <taxon>Gammaproteobacteria</taxon>
        <taxon>Kangiellales</taxon>
        <taxon>Kangiellaceae</taxon>
        <taxon>Kangiella</taxon>
    </lineage>
</organism>
<dbReference type="OrthoDB" id="14765at2"/>
<dbReference type="HOGENOM" id="CLU_067529_2_0_6"/>
<dbReference type="Pfam" id="PF05621">
    <property type="entry name" value="TniB"/>
    <property type="match status" value="1"/>
</dbReference>
<dbReference type="RefSeq" id="WP_012799972.1">
    <property type="nucleotide sequence ID" value="NC_013166.1"/>
</dbReference>
<dbReference type="InParanoid" id="C7R626"/>
<name>C7R626_KANKD</name>